<dbReference type="EMBL" id="CYSD01000035">
    <property type="protein sequence ID" value="CUH79112.1"/>
    <property type="molecule type" value="Genomic_DNA"/>
</dbReference>
<dbReference type="SUPFAM" id="SSF103088">
    <property type="entry name" value="OmpA-like"/>
    <property type="match status" value="1"/>
</dbReference>
<feature type="domain" description="OmpA-like" evidence="2">
    <location>
        <begin position="62"/>
        <end position="130"/>
    </location>
</feature>
<dbReference type="InterPro" id="IPR036737">
    <property type="entry name" value="OmpA-like_sf"/>
</dbReference>
<feature type="signal peptide" evidence="1">
    <location>
        <begin position="1"/>
        <end position="24"/>
    </location>
</feature>
<dbReference type="OrthoDB" id="7852685at2"/>
<evidence type="ECO:0000313" key="4">
    <source>
        <dbReference type="Proteomes" id="UP000052022"/>
    </source>
</evidence>
<organism evidence="3 4">
    <name type="scientific">Tritonibacter multivorans</name>
    <dbReference type="NCBI Taxonomy" id="928856"/>
    <lineage>
        <taxon>Bacteria</taxon>
        <taxon>Pseudomonadati</taxon>
        <taxon>Pseudomonadota</taxon>
        <taxon>Alphaproteobacteria</taxon>
        <taxon>Rhodobacterales</taxon>
        <taxon>Paracoccaceae</taxon>
        <taxon>Tritonibacter</taxon>
    </lineage>
</organism>
<dbReference type="InterPro" id="IPR006665">
    <property type="entry name" value="OmpA-like"/>
</dbReference>
<gene>
    <name evidence="3" type="ORF">TRM7557_02197</name>
</gene>
<reference evidence="3 4" key="1">
    <citation type="submission" date="2015-09" db="EMBL/GenBank/DDBJ databases">
        <authorList>
            <consortium name="Swine Surveillance"/>
        </authorList>
    </citation>
    <scope>NUCLEOTIDE SEQUENCE [LARGE SCALE GENOMIC DNA]</scope>
    <source>
        <strain evidence="3 4">CECT 7557</strain>
    </source>
</reference>
<proteinExistence type="predicted"/>
<evidence type="ECO:0000313" key="3">
    <source>
        <dbReference type="EMBL" id="CUH79112.1"/>
    </source>
</evidence>
<evidence type="ECO:0000256" key="1">
    <source>
        <dbReference type="SAM" id="SignalP"/>
    </source>
</evidence>
<accession>A0A0P1GU27</accession>
<keyword evidence="1" id="KW-0732">Signal</keyword>
<evidence type="ECO:0000259" key="2">
    <source>
        <dbReference type="Pfam" id="PF00691"/>
    </source>
</evidence>
<protein>
    <submittedName>
        <fullName evidence="3">Putative outer membrane lipoprotein</fullName>
    </submittedName>
</protein>
<dbReference type="STRING" id="928856.SAMN04488049_13013"/>
<name>A0A0P1GU27_9RHOB</name>
<sequence length="149" mass="15795">MSFSVLPRRAFVAAALSAVTAASAVALGLYGGLSTPESQHFSFSRGLTWAGQDGERLRGFLAGALEDERIHVTIFGHSGSTGDAAANFNLSLERAELARAVAKNLGITADRMTVQGLGGGRPLPKMEGESTRAHQSRLSRVEVILQMRK</sequence>
<keyword evidence="3" id="KW-0449">Lipoprotein</keyword>
<dbReference type="Gene3D" id="3.30.1330.60">
    <property type="entry name" value="OmpA-like domain"/>
    <property type="match status" value="1"/>
</dbReference>
<dbReference type="Proteomes" id="UP000052022">
    <property type="component" value="Unassembled WGS sequence"/>
</dbReference>
<dbReference type="Pfam" id="PF00691">
    <property type="entry name" value="OmpA"/>
    <property type="match status" value="1"/>
</dbReference>
<feature type="chain" id="PRO_5006063772" evidence="1">
    <location>
        <begin position="25"/>
        <end position="149"/>
    </location>
</feature>
<keyword evidence="4" id="KW-1185">Reference proteome</keyword>
<dbReference type="AlphaFoldDB" id="A0A0P1GU27"/>